<dbReference type="Proteomes" id="UP000279859">
    <property type="component" value="Unassembled WGS sequence"/>
</dbReference>
<feature type="domain" description="GGDEF" evidence="2">
    <location>
        <begin position="249"/>
        <end position="380"/>
    </location>
</feature>
<organism evidence="3 4">
    <name type="scientific">Cryobacterium tepidiphilum</name>
    <dbReference type="NCBI Taxonomy" id="2486026"/>
    <lineage>
        <taxon>Bacteria</taxon>
        <taxon>Bacillati</taxon>
        <taxon>Actinomycetota</taxon>
        <taxon>Actinomycetes</taxon>
        <taxon>Micrococcales</taxon>
        <taxon>Microbacteriaceae</taxon>
        <taxon>Cryobacterium</taxon>
    </lineage>
</organism>
<dbReference type="Gene3D" id="3.30.70.270">
    <property type="match status" value="1"/>
</dbReference>
<dbReference type="InterPro" id="IPR043128">
    <property type="entry name" value="Rev_trsase/Diguanyl_cyclase"/>
</dbReference>
<dbReference type="SMART" id="SM00267">
    <property type="entry name" value="GGDEF"/>
    <property type="match status" value="1"/>
</dbReference>
<sequence>MLDVATLRVAFGVVALTLVFLFTVTTHRGPRSAYSRWWSLALILFLAGSAAYLFNGTPHQVWANPLGNALLVAGAADVWAGARSLRLPRPEVWPLVAAPVVAFGVASLDHPATNVWSGGAAFLALMSLMIGLASYELSALPRSYSRVRRPMFFASATFSAYYFLRLVAFMAEGPDGATFRAYFGSAVTTLVTMVLLVVVSFSMAALSNEQRTRDLNARAMHDSLTGLLNRAGFIEAATDTVRQMQREKSYGSLILADLDHFKSINDTYGHPAGDDVLQVFAGACMGSIRATDVVGRYGGEEFILLLPTAGPDRAQEVVAEISRKLTAAHADDPRLDPTASYGIASFGHGITDLNSVIASADSALYRAKALGRNRSEHGLPQSI</sequence>
<dbReference type="AlphaFoldDB" id="A0A3M8LMU9"/>
<dbReference type="InterPro" id="IPR029787">
    <property type="entry name" value="Nucleotide_cyclase"/>
</dbReference>
<dbReference type="PANTHER" id="PTHR45138">
    <property type="entry name" value="REGULATORY COMPONENTS OF SENSORY TRANSDUCTION SYSTEM"/>
    <property type="match status" value="1"/>
</dbReference>
<gene>
    <name evidence="3" type="ORF">EEJ31_02680</name>
</gene>
<feature type="transmembrane region" description="Helical" evidence="1">
    <location>
        <begin position="183"/>
        <end position="206"/>
    </location>
</feature>
<dbReference type="InterPro" id="IPR050469">
    <property type="entry name" value="Diguanylate_Cyclase"/>
</dbReference>
<dbReference type="SUPFAM" id="SSF55073">
    <property type="entry name" value="Nucleotide cyclase"/>
    <property type="match status" value="1"/>
</dbReference>
<keyword evidence="1" id="KW-1133">Transmembrane helix</keyword>
<dbReference type="FunFam" id="3.30.70.270:FF:000001">
    <property type="entry name" value="Diguanylate cyclase domain protein"/>
    <property type="match status" value="1"/>
</dbReference>
<dbReference type="CDD" id="cd01949">
    <property type="entry name" value="GGDEF"/>
    <property type="match status" value="1"/>
</dbReference>
<dbReference type="OrthoDB" id="23692at2"/>
<dbReference type="InterPro" id="IPR000160">
    <property type="entry name" value="GGDEF_dom"/>
</dbReference>
<evidence type="ECO:0000256" key="1">
    <source>
        <dbReference type="SAM" id="Phobius"/>
    </source>
</evidence>
<comment type="caution">
    <text evidence="3">The sequence shown here is derived from an EMBL/GenBank/DDBJ whole genome shotgun (WGS) entry which is preliminary data.</text>
</comment>
<keyword evidence="1" id="KW-0812">Transmembrane</keyword>
<dbReference type="RefSeq" id="WP_123044751.1">
    <property type="nucleotide sequence ID" value="NZ_RDSR01000003.1"/>
</dbReference>
<dbReference type="Pfam" id="PF00990">
    <property type="entry name" value="GGDEF"/>
    <property type="match status" value="1"/>
</dbReference>
<evidence type="ECO:0000259" key="2">
    <source>
        <dbReference type="PROSITE" id="PS50887"/>
    </source>
</evidence>
<dbReference type="PROSITE" id="PS50887">
    <property type="entry name" value="GGDEF"/>
    <property type="match status" value="1"/>
</dbReference>
<feature type="transmembrane region" description="Helical" evidence="1">
    <location>
        <begin position="120"/>
        <end position="140"/>
    </location>
</feature>
<dbReference type="GO" id="GO:0052621">
    <property type="term" value="F:diguanylate cyclase activity"/>
    <property type="evidence" value="ECO:0007669"/>
    <property type="project" value="TreeGrafter"/>
</dbReference>
<name>A0A3M8LMU9_9MICO</name>
<proteinExistence type="predicted"/>
<protein>
    <submittedName>
        <fullName evidence="3">GGDEF domain-containing protein</fullName>
    </submittedName>
</protein>
<keyword evidence="1" id="KW-0472">Membrane</keyword>
<feature type="transmembrane region" description="Helical" evidence="1">
    <location>
        <begin position="152"/>
        <end position="171"/>
    </location>
</feature>
<feature type="transmembrane region" description="Helical" evidence="1">
    <location>
        <begin position="6"/>
        <end position="25"/>
    </location>
</feature>
<dbReference type="PANTHER" id="PTHR45138:SF9">
    <property type="entry name" value="DIGUANYLATE CYCLASE DGCM-RELATED"/>
    <property type="match status" value="1"/>
</dbReference>
<accession>A0A3M8LMU9</accession>
<evidence type="ECO:0000313" key="3">
    <source>
        <dbReference type="EMBL" id="RNE66711.1"/>
    </source>
</evidence>
<dbReference type="EMBL" id="RDSR01000003">
    <property type="protein sequence ID" value="RNE66711.1"/>
    <property type="molecule type" value="Genomic_DNA"/>
</dbReference>
<evidence type="ECO:0000313" key="4">
    <source>
        <dbReference type="Proteomes" id="UP000279859"/>
    </source>
</evidence>
<dbReference type="NCBIfam" id="TIGR00254">
    <property type="entry name" value="GGDEF"/>
    <property type="match status" value="1"/>
</dbReference>
<feature type="transmembrane region" description="Helical" evidence="1">
    <location>
        <begin position="37"/>
        <end position="55"/>
    </location>
</feature>
<keyword evidence="4" id="KW-1185">Reference proteome</keyword>
<reference evidence="3 4" key="1">
    <citation type="submission" date="2018-11" db="EMBL/GenBank/DDBJ databases">
        <title>Cryobacterium sp. nov., isolated from rhizosphere soil of lettuce.</title>
        <authorList>
            <person name="Wang Y."/>
        </authorList>
    </citation>
    <scope>NUCLEOTIDE SEQUENCE [LARGE SCALE GENOMIC DNA]</scope>
    <source>
        <strain evidence="3 4">NEAU-85</strain>
    </source>
</reference>